<accession>A0ABS0P5L1</accession>
<evidence type="ECO:0000256" key="11">
    <source>
        <dbReference type="ARBA" id="ARBA00023136"/>
    </source>
</evidence>
<keyword evidence="7" id="KW-0732">Signal</keyword>
<protein>
    <submittedName>
        <fullName evidence="19">TonB-dependent siderophore receptor</fullName>
    </submittedName>
</protein>
<evidence type="ECO:0000256" key="8">
    <source>
        <dbReference type="ARBA" id="ARBA00023004"/>
    </source>
</evidence>
<evidence type="ECO:0000313" key="19">
    <source>
        <dbReference type="EMBL" id="MBH5388588.1"/>
    </source>
</evidence>
<feature type="domain" description="TonB-dependent receptor-like beta-barrel" evidence="17">
    <location>
        <begin position="276"/>
        <end position="727"/>
    </location>
</feature>
<feature type="compositionally biased region" description="Low complexity" evidence="16">
    <location>
        <begin position="60"/>
        <end position="74"/>
    </location>
</feature>
<proteinExistence type="inferred from homology"/>
<dbReference type="InterPro" id="IPR010105">
    <property type="entry name" value="TonB_sidphr_rcpt"/>
</dbReference>
<dbReference type="PROSITE" id="PS52016">
    <property type="entry name" value="TONB_DEPENDENT_REC_3"/>
    <property type="match status" value="1"/>
</dbReference>
<dbReference type="Gene3D" id="2.170.130.10">
    <property type="entry name" value="TonB-dependent receptor, plug domain"/>
    <property type="match status" value="1"/>
</dbReference>
<feature type="domain" description="TonB-dependent receptor plug" evidence="18">
    <location>
        <begin position="107"/>
        <end position="202"/>
    </location>
</feature>
<sequence>MGLAAGAVAALMAGVPAEAQKAPRGPALPPVVVQPAEPTARPPAAQSTRTGNAPRRTVRRAPPAAIATPVAARPSVDSDNVSQTRDGVDGYVAHGTAAGAKVATPLLQLPRSVSTITRQEMADRDVESVREAMQYTAGVGTYFREGQFTRDYGYVRGFQGLQFVDGLRLNVNNYGLEPYGFERVDVLKGPAASLYGQGSPGGLWDLTSKRPTDHAFGEALVRFGVRNTVEGAFDVGGPVTPDQSLLYRVVGLGKMGDGQIDFTSNQRAFIAPSFTWRISEDTTLTILAAYQYDPKLTVLQPLPYVGTIVPGANGQFISRSTFLGEPGYHDTSIKQARVGYEFKHRLNDVFSFQQNFYYQNIDIDLKEVMSSASSSTTTNRLAYHQTFKIDMYQIDNRLKADFAMGPLWHHVVFGTDYSAVTAEQGTGTGAATALNLYTPVYGQPFVNSPTITSLRYQDQRQAGAYVQDRVEFDRLNVLLGVRYDQLEQDQKTRALNVATGVFSNPAWTFQPDHGMTYNGGLIYNFENGVAPYASYSQTFTPTFGTDFFGRPFVPVTGDQKEFGIKYIPPGFDILMSAAVFDITQYNVQTRDLAHPGFSVQTSSVESQGGEVELKTTHLYGFNISAAYTYLDAKVIATNTPGGLGKRPVGIPMNAASLWTTYRFGGGGWLAGLTLGGGVRWVGDQAVDALNTLAVPSFTLYDLTARYDLGERFPTLEKWDVALNVKNLLDTRYVGSCDDALNCYYGPGRNITGTLRARW</sequence>
<keyword evidence="20" id="KW-1185">Reference proteome</keyword>
<dbReference type="InterPro" id="IPR039426">
    <property type="entry name" value="TonB-dep_rcpt-like"/>
</dbReference>
<dbReference type="CDD" id="cd01347">
    <property type="entry name" value="ligand_gated_channel"/>
    <property type="match status" value="1"/>
</dbReference>
<dbReference type="Proteomes" id="UP001194539">
    <property type="component" value="Unassembled WGS sequence"/>
</dbReference>
<dbReference type="InterPro" id="IPR000531">
    <property type="entry name" value="Beta-barrel_TonB"/>
</dbReference>
<evidence type="ECO:0000256" key="6">
    <source>
        <dbReference type="ARBA" id="ARBA00022692"/>
    </source>
</evidence>
<evidence type="ECO:0000256" key="4">
    <source>
        <dbReference type="ARBA" id="ARBA00022452"/>
    </source>
</evidence>
<evidence type="ECO:0000256" key="5">
    <source>
        <dbReference type="ARBA" id="ARBA00022496"/>
    </source>
</evidence>
<name>A0ABS0P5L1_9BRAD</name>
<comment type="subcellular location">
    <subcellularLocation>
        <location evidence="1 14">Cell outer membrane</location>
        <topology evidence="1 14">Multi-pass membrane protein</topology>
    </subcellularLocation>
</comment>
<dbReference type="RefSeq" id="WP_197967268.1">
    <property type="nucleotide sequence ID" value="NZ_JACEGD010000017.1"/>
</dbReference>
<dbReference type="NCBIfam" id="TIGR01783">
    <property type="entry name" value="TonB-siderophor"/>
    <property type="match status" value="1"/>
</dbReference>
<dbReference type="Gene3D" id="2.40.170.20">
    <property type="entry name" value="TonB-dependent receptor, beta-barrel domain"/>
    <property type="match status" value="1"/>
</dbReference>
<organism evidence="19 20">
    <name type="scientific">Bradyrhizobium diversitatis</name>
    <dbReference type="NCBI Taxonomy" id="2755406"/>
    <lineage>
        <taxon>Bacteria</taxon>
        <taxon>Pseudomonadati</taxon>
        <taxon>Pseudomonadota</taxon>
        <taxon>Alphaproteobacteria</taxon>
        <taxon>Hyphomicrobiales</taxon>
        <taxon>Nitrobacteraceae</taxon>
        <taxon>Bradyrhizobium</taxon>
    </lineage>
</organism>
<keyword evidence="11 14" id="KW-0472">Membrane</keyword>
<evidence type="ECO:0000256" key="9">
    <source>
        <dbReference type="ARBA" id="ARBA00023065"/>
    </source>
</evidence>
<evidence type="ECO:0000313" key="20">
    <source>
        <dbReference type="Proteomes" id="UP001194539"/>
    </source>
</evidence>
<evidence type="ECO:0000256" key="12">
    <source>
        <dbReference type="ARBA" id="ARBA00023170"/>
    </source>
</evidence>
<keyword evidence="13 14" id="KW-0998">Cell outer membrane</keyword>
<dbReference type="EMBL" id="JACEGD010000017">
    <property type="protein sequence ID" value="MBH5388588.1"/>
    <property type="molecule type" value="Genomic_DNA"/>
</dbReference>
<feature type="region of interest" description="Disordered" evidence="16">
    <location>
        <begin position="17"/>
        <end position="82"/>
    </location>
</feature>
<keyword evidence="8" id="KW-0408">Iron</keyword>
<reference evidence="19 20" key="1">
    <citation type="submission" date="2020-07" db="EMBL/GenBank/DDBJ databases">
        <title>Bradyrhizobium diversity isolated from nodules of indigenous legumes of Western Australia.</title>
        <authorList>
            <person name="Klepa M.S."/>
        </authorList>
    </citation>
    <scope>NUCLEOTIDE SEQUENCE [LARGE SCALE GENOMIC DNA]</scope>
    <source>
        <strain evidence="19 20">CNPSo 4019</strain>
    </source>
</reference>
<evidence type="ECO:0000256" key="14">
    <source>
        <dbReference type="PROSITE-ProRule" id="PRU01360"/>
    </source>
</evidence>
<evidence type="ECO:0000256" key="13">
    <source>
        <dbReference type="ARBA" id="ARBA00023237"/>
    </source>
</evidence>
<keyword evidence="6 14" id="KW-0812">Transmembrane</keyword>
<gene>
    <name evidence="19" type="ORF">H1B27_20195</name>
</gene>
<evidence type="ECO:0000259" key="17">
    <source>
        <dbReference type="Pfam" id="PF00593"/>
    </source>
</evidence>
<evidence type="ECO:0000256" key="3">
    <source>
        <dbReference type="ARBA" id="ARBA00022448"/>
    </source>
</evidence>
<evidence type="ECO:0000256" key="16">
    <source>
        <dbReference type="SAM" id="MobiDB-lite"/>
    </source>
</evidence>
<keyword evidence="5" id="KW-0410">Iron transport</keyword>
<comment type="similarity">
    <text evidence="2 14 15">Belongs to the TonB-dependent receptor family.</text>
</comment>
<dbReference type="Pfam" id="PF07715">
    <property type="entry name" value="Plug"/>
    <property type="match status" value="1"/>
</dbReference>
<evidence type="ECO:0000256" key="7">
    <source>
        <dbReference type="ARBA" id="ARBA00022729"/>
    </source>
</evidence>
<dbReference type="SUPFAM" id="SSF56935">
    <property type="entry name" value="Porins"/>
    <property type="match status" value="1"/>
</dbReference>
<evidence type="ECO:0000256" key="1">
    <source>
        <dbReference type="ARBA" id="ARBA00004571"/>
    </source>
</evidence>
<comment type="caution">
    <text evidence="19">The sequence shown here is derived from an EMBL/GenBank/DDBJ whole genome shotgun (WGS) entry which is preliminary data.</text>
</comment>
<keyword evidence="9" id="KW-0406">Ion transport</keyword>
<dbReference type="InterPro" id="IPR036942">
    <property type="entry name" value="Beta-barrel_TonB_sf"/>
</dbReference>
<evidence type="ECO:0000256" key="15">
    <source>
        <dbReference type="RuleBase" id="RU003357"/>
    </source>
</evidence>
<evidence type="ECO:0000259" key="18">
    <source>
        <dbReference type="Pfam" id="PF07715"/>
    </source>
</evidence>
<keyword evidence="3 14" id="KW-0813">Transport</keyword>
<dbReference type="InterPro" id="IPR037066">
    <property type="entry name" value="Plug_dom_sf"/>
</dbReference>
<dbReference type="PANTHER" id="PTHR32552">
    <property type="entry name" value="FERRICHROME IRON RECEPTOR-RELATED"/>
    <property type="match status" value="1"/>
</dbReference>
<dbReference type="Pfam" id="PF00593">
    <property type="entry name" value="TonB_dep_Rec_b-barrel"/>
    <property type="match status" value="1"/>
</dbReference>
<keyword evidence="12 19" id="KW-0675">Receptor</keyword>
<keyword evidence="4 14" id="KW-1134">Transmembrane beta strand</keyword>
<evidence type="ECO:0000256" key="10">
    <source>
        <dbReference type="ARBA" id="ARBA00023077"/>
    </source>
</evidence>
<dbReference type="PANTHER" id="PTHR32552:SF68">
    <property type="entry name" value="FERRICHROME OUTER MEMBRANE TRANSPORTER_PHAGE RECEPTOR"/>
    <property type="match status" value="1"/>
</dbReference>
<dbReference type="InterPro" id="IPR012910">
    <property type="entry name" value="Plug_dom"/>
</dbReference>
<keyword evidence="10 15" id="KW-0798">TonB box</keyword>
<evidence type="ECO:0000256" key="2">
    <source>
        <dbReference type="ARBA" id="ARBA00009810"/>
    </source>
</evidence>